<feature type="transmembrane region" description="Helical" evidence="1">
    <location>
        <begin position="69"/>
        <end position="89"/>
    </location>
</feature>
<feature type="transmembrane region" description="Helical" evidence="1">
    <location>
        <begin position="174"/>
        <end position="192"/>
    </location>
</feature>
<proteinExistence type="predicted"/>
<reference evidence="3" key="1">
    <citation type="journal article" date="2019" name="Int. J. Syst. Evol. Microbiol.">
        <title>The Global Catalogue of Microorganisms (GCM) 10K type strain sequencing project: providing services to taxonomists for standard genome sequencing and annotation.</title>
        <authorList>
            <consortium name="The Broad Institute Genomics Platform"/>
            <consortium name="The Broad Institute Genome Sequencing Center for Infectious Disease"/>
            <person name="Wu L."/>
            <person name="Ma J."/>
        </authorList>
    </citation>
    <scope>NUCLEOTIDE SEQUENCE [LARGE SCALE GENOMIC DNA]</scope>
    <source>
        <strain evidence="3">CCUG 59778</strain>
    </source>
</reference>
<feature type="transmembrane region" description="Helical" evidence="1">
    <location>
        <begin position="147"/>
        <end position="165"/>
    </location>
</feature>
<comment type="caution">
    <text evidence="2">The sequence shown here is derived from an EMBL/GenBank/DDBJ whole genome shotgun (WGS) entry which is preliminary data.</text>
</comment>
<keyword evidence="1" id="KW-0812">Transmembrane</keyword>
<keyword evidence="3" id="KW-1185">Reference proteome</keyword>
<name>A0ABW0EPI2_9PSEU</name>
<accession>A0ABW0EPI2</accession>
<dbReference type="Proteomes" id="UP001596157">
    <property type="component" value="Unassembled WGS sequence"/>
</dbReference>
<dbReference type="RefSeq" id="WP_378247633.1">
    <property type="nucleotide sequence ID" value="NZ_JBHSKF010000005.1"/>
</dbReference>
<keyword evidence="1" id="KW-1133">Transmembrane helix</keyword>
<protein>
    <recommendedName>
        <fullName evidence="4">Membrane protein DUF2157</fullName>
    </recommendedName>
</protein>
<feature type="transmembrane region" description="Helical" evidence="1">
    <location>
        <begin position="198"/>
        <end position="225"/>
    </location>
</feature>
<feature type="transmembrane region" description="Helical" evidence="1">
    <location>
        <begin position="119"/>
        <end position="141"/>
    </location>
</feature>
<evidence type="ECO:0008006" key="4">
    <source>
        <dbReference type="Google" id="ProtNLM"/>
    </source>
</evidence>
<evidence type="ECO:0000313" key="3">
    <source>
        <dbReference type="Proteomes" id="UP001596157"/>
    </source>
</evidence>
<evidence type="ECO:0000256" key="1">
    <source>
        <dbReference type="SAM" id="Phobius"/>
    </source>
</evidence>
<dbReference type="EMBL" id="JBHSKF010000005">
    <property type="protein sequence ID" value="MFC5288061.1"/>
    <property type="molecule type" value="Genomic_DNA"/>
</dbReference>
<keyword evidence="1" id="KW-0472">Membrane</keyword>
<sequence length="262" mass="26496">MTRLERRYRALLGVLPRDYRAEREEEMVGTFLATRRGDPDLDGEYGWPGWSETAATLALAVRVRLGGSVGLIAALGLVFGVAVAAASAVSPGSQPLWTLAHLASAGALIAAARGARVETAVLAGVPVAVGVLAIAVGAAGGAPWEPVLAAALLLPSVVTLLALVVDTPPSGTRWLWAGAGAAAVGATLPLAGLDPVTLAPAALAAAALFVPRWTVLVLAAALLPYAALSAALPGGPVPWPLLGFAATAITLTWRGVRLPRRA</sequence>
<gene>
    <name evidence="2" type="ORF">ACFPM7_13460</name>
</gene>
<organism evidence="2 3">
    <name type="scientific">Actinokineospora guangxiensis</name>
    <dbReference type="NCBI Taxonomy" id="1490288"/>
    <lineage>
        <taxon>Bacteria</taxon>
        <taxon>Bacillati</taxon>
        <taxon>Actinomycetota</taxon>
        <taxon>Actinomycetes</taxon>
        <taxon>Pseudonocardiales</taxon>
        <taxon>Pseudonocardiaceae</taxon>
        <taxon>Actinokineospora</taxon>
    </lineage>
</organism>
<feature type="transmembrane region" description="Helical" evidence="1">
    <location>
        <begin position="237"/>
        <end position="256"/>
    </location>
</feature>
<evidence type="ECO:0000313" key="2">
    <source>
        <dbReference type="EMBL" id="MFC5288061.1"/>
    </source>
</evidence>